<proteinExistence type="predicted"/>
<name>A0A9D7XJI3_9BACT</name>
<dbReference type="Proteomes" id="UP000808349">
    <property type="component" value="Unassembled WGS sequence"/>
</dbReference>
<evidence type="ECO:0000313" key="2">
    <source>
        <dbReference type="Proteomes" id="UP000808349"/>
    </source>
</evidence>
<dbReference type="EMBL" id="JADKFW010000021">
    <property type="protein sequence ID" value="MBK9719757.1"/>
    <property type="molecule type" value="Genomic_DNA"/>
</dbReference>
<comment type="caution">
    <text evidence="1">The sequence shown here is derived from an EMBL/GenBank/DDBJ whole genome shotgun (WGS) entry which is preliminary data.</text>
</comment>
<organism evidence="1 2">
    <name type="scientific">Candidatus Defluviibacterium haderslevense</name>
    <dbReference type="NCBI Taxonomy" id="2981993"/>
    <lineage>
        <taxon>Bacteria</taxon>
        <taxon>Pseudomonadati</taxon>
        <taxon>Bacteroidota</taxon>
        <taxon>Saprospiria</taxon>
        <taxon>Saprospirales</taxon>
        <taxon>Saprospiraceae</taxon>
        <taxon>Candidatus Defluviibacterium</taxon>
    </lineage>
</organism>
<evidence type="ECO:0000313" key="1">
    <source>
        <dbReference type="EMBL" id="MBK9719757.1"/>
    </source>
</evidence>
<gene>
    <name evidence="1" type="ORF">IPO85_20020</name>
</gene>
<sequence>MRANRDAGKRGMGAGGHGSFNPAAAVIITYDKLDVRTGAIIIPVSLPAS</sequence>
<accession>A0A9D7XJI3</accession>
<dbReference type="AlphaFoldDB" id="A0A9D7XJI3"/>
<protein>
    <submittedName>
        <fullName evidence="1">Uncharacterized protein</fullName>
    </submittedName>
</protein>
<reference evidence="1 2" key="1">
    <citation type="submission" date="2020-10" db="EMBL/GenBank/DDBJ databases">
        <title>Connecting structure to function with the recovery of over 1000 high-quality activated sludge metagenome-assembled genomes encoding full-length rRNA genes using long-read sequencing.</title>
        <authorList>
            <person name="Singleton C.M."/>
            <person name="Petriglieri F."/>
            <person name="Kristensen J.M."/>
            <person name="Kirkegaard R.H."/>
            <person name="Michaelsen T.Y."/>
            <person name="Andersen M.H."/>
            <person name="Karst S.M."/>
            <person name="Dueholm M.S."/>
            <person name="Nielsen P.H."/>
            <person name="Albertsen M."/>
        </authorList>
    </citation>
    <scope>NUCLEOTIDE SEQUENCE [LARGE SCALE GENOMIC DNA]</scope>
    <source>
        <strain evidence="1">Ribe_18-Q3-R11-54_BAT3C.373</strain>
    </source>
</reference>